<evidence type="ECO:0000313" key="2">
    <source>
        <dbReference type="Proteomes" id="UP000016666"/>
    </source>
</evidence>
<dbReference type="Ensembl" id="ENSAPLT00000036468.1">
    <property type="protein sequence ID" value="ENSAPLP00000025709.1"/>
    <property type="gene ID" value="ENSAPLG00000030693.1"/>
</dbReference>
<dbReference type="AlphaFoldDB" id="A0A493TIN6"/>
<protein>
    <submittedName>
        <fullName evidence="1">Uncharacterized protein</fullName>
    </submittedName>
</protein>
<name>A0A493TIN6_ANAPP</name>
<accession>A0A493TIN6</accession>
<reference evidence="1" key="3">
    <citation type="submission" date="2025-09" db="UniProtKB">
        <authorList>
            <consortium name="Ensembl"/>
        </authorList>
    </citation>
    <scope>IDENTIFICATION</scope>
</reference>
<dbReference type="Proteomes" id="UP000016666">
    <property type="component" value="Chromosome 6"/>
</dbReference>
<organism evidence="1 2">
    <name type="scientific">Anas platyrhynchos platyrhynchos</name>
    <name type="common">Northern mallard</name>
    <dbReference type="NCBI Taxonomy" id="8840"/>
    <lineage>
        <taxon>Eukaryota</taxon>
        <taxon>Metazoa</taxon>
        <taxon>Chordata</taxon>
        <taxon>Craniata</taxon>
        <taxon>Vertebrata</taxon>
        <taxon>Euteleostomi</taxon>
        <taxon>Archelosauria</taxon>
        <taxon>Archosauria</taxon>
        <taxon>Dinosauria</taxon>
        <taxon>Saurischia</taxon>
        <taxon>Theropoda</taxon>
        <taxon>Coelurosauria</taxon>
        <taxon>Aves</taxon>
        <taxon>Neognathae</taxon>
        <taxon>Galloanserae</taxon>
        <taxon>Anseriformes</taxon>
        <taxon>Anatidae</taxon>
        <taxon>Anatinae</taxon>
        <taxon>Anas</taxon>
    </lineage>
</organism>
<evidence type="ECO:0000313" key="1">
    <source>
        <dbReference type="Ensembl" id="ENSAPLP00000025709.1"/>
    </source>
</evidence>
<sequence length="68" mass="7955">MTSSTYWEELGRGKAYVFHKLPYSTIFLITCFYRWPSLFSLILQCFLIPSTLWDFSNGCMTCVLRAEA</sequence>
<reference evidence="1 2" key="1">
    <citation type="submission" date="2017-10" db="EMBL/GenBank/DDBJ databases">
        <title>A new Pekin duck reference genome.</title>
        <authorList>
            <person name="Hou Z.-C."/>
            <person name="Zhou Z.-K."/>
            <person name="Zhu F."/>
            <person name="Hou S.-S."/>
        </authorList>
    </citation>
    <scope>NUCLEOTIDE SEQUENCE [LARGE SCALE GENOMIC DNA]</scope>
</reference>
<keyword evidence="2" id="KW-1185">Reference proteome</keyword>
<reference evidence="1" key="2">
    <citation type="submission" date="2025-08" db="UniProtKB">
        <authorList>
            <consortium name="Ensembl"/>
        </authorList>
    </citation>
    <scope>IDENTIFICATION</scope>
</reference>
<proteinExistence type="predicted"/>